<comment type="caution">
    <text evidence="2">The sequence shown here is derived from an EMBL/GenBank/DDBJ whole genome shotgun (WGS) entry which is preliminary data.</text>
</comment>
<feature type="region of interest" description="Disordered" evidence="1">
    <location>
        <begin position="68"/>
        <end position="154"/>
    </location>
</feature>
<evidence type="ECO:0000313" key="2">
    <source>
        <dbReference type="EMBL" id="CAL5220047.1"/>
    </source>
</evidence>
<sequence>MPAVMAGSVCSTSGRCAVVSEHRTLSTNGQPKFAPLFTPRKFLMRTAGIRCQAISSQIQRTQKGCIIRNTYPEPETEKERSSVDFPQEWMTPQPSRRPDVQPEFEKLETPMPRKLPGDPEVPDEEEEEEEEKKKKNPDKDDPEKEKPDAPPSEE</sequence>
<keyword evidence="3" id="KW-1185">Reference proteome</keyword>
<proteinExistence type="predicted"/>
<organism evidence="2 3">
    <name type="scientific">Coccomyxa viridis</name>
    <dbReference type="NCBI Taxonomy" id="1274662"/>
    <lineage>
        <taxon>Eukaryota</taxon>
        <taxon>Viridiplantae</taxon>
        <taxon>Chlorophyta</taxon>
        <taxon>core chlorophytes</taxon>
        <taxon>Trebouxiophyceae</taxon>
        <taxon>Trebouxiophyceae incertae sedis</taxon>
        <taxon>Coccomyxaceae</taxon>
        <taxon>Coccomyxa</taxon>
    </lineage>
</organism>
<reference evidence="2 3" key="1">
    <citation type="submission" date="2024-06" db="EMBL/GenBank/DDBJ databases">
        <authorList>
            <person name="Kraege A."/>
            <person name="Thomma B."/>
        </authorList>
    </citation>
    <scope>NUCLEOTIDE SEQUENCE [LARGE SCALE GENOMIC DNA]</scope>
</reference>
<dbReference type="EMBL" id="CAXHTA020000002">
    <property type="protein sequence ID" value="CAL5220047.1"/>
    <property type="molecule type" value="Genomic_DNA"/>
</dbReference>
<protein>
    <submittedName>
        <fullName evidence="2">G1996 protein</fullName>
    </submittedName>
</protein>
<dbReference type="PANTHER" id="PTHR35713">
    <property type="entry name" value="ARGININE/SERINE-RICH-LIKE SPLICING FACTOR"/>
    <property type="match status" value="1"/>
</dbReference>
<evidence type="ECO:0000256" key="1">
    <source>
        <dbReference type="SAM" id="MobiDB-lite"/>
    </source>
</evidence>
<feature type="compositionally biased region" description="Acidic residues" evidence="1">
    <location>
        <begin position="120"/>
        <end position="130"/>
    </location>
</feature>
<dbReference type="PANTHER" id="PTHR35713:SF1">
    <property type="entry name" value="ARGININE_SERINE-RICH-LIKE SPLICING FACTOR"/>
    <property type="match status" value="1"/>
</dbReference>
<accession>A0ABP1FR88</accession>
<evidence type="ECO:0000313" key="3">
    <source>
        <dbReference type="Proteomes" id="UP001497392"/>
    </source>
</evidence>
<name>A0ABP1FR88_9CHLO</name>
<feature type="compositionally biased region" description="Basic and acidic residues" evidence="1">
    <location>
        <begin position="131"/>
        <end position="148"/>
    </location>
</feature>
<feature type="compositionally biased region" description="Basic and acidic residues" evidence="1">
    <location>
        <begin position="96"/>
        <end position="108"/>
    </location>
</feature>
<gene>
    <name evidence="2" type="primary">g1996</name>
    <name evidence="2" type="ORF">VP750_LOCUS1706</name>
</gene>
<dbReference type="Proteomes" id="UP001497392">
    <property type="component" value="Unassembled WGS sequence"/>
</dbReference>